<protein>
    <recommendedName>
        <fullName evidence="3">Glycosyltransferase 2-like domain-containing protein</fullName>
    </recommendedName>
</protein>
<dbReference type="Gene3D" id="3.90.550.10">
    <property type="entry name" value="Spore Coat Polysaccharide Biosynthesis Protein SpsA, Chain A"/>
    <property type="match status" value="1"/>
</dbReference>
<reference evidence="1 2" key="1">
    <citation type="journal article" date="2016" name="Microbes Environ.">
        <title>Phylogenetically diverse aerobic anoxygenic phototrophic bacteria isolated from epilithic biofilms in Tama river, Japan.</title>
        <authorList>
            <person name="Hirose S."/>
            <person name="Matsuura K."/>
            <person name="Haruta S."/>
        </authorList>
    </citation>
    <scope>NUCLEOTIDE SEQUENCE [LARGE SCALE GENOMIC DNA]</scope>
    <source>
        <strain evidence="1 2">S08</strain>
    </source>
</reference>
<accession>A0ABM7Y4A0</accession>
<dbReference type="Proteomes" id="UP000831327">
    <property type="component" value="Chromosome"/>
</dbReference>
<sequence length="375" mass="42827">MRIAGVEQGVTEVPIVIFAFDRPDYLATLCSGLLAQTQVRADPSRVHLLQDGAVSARTGRRHARPADIMRSIAVFREHFPQGQVHASPHNLGIAENILRGQVLAFETLDAPVAYFFEDDLEPGPLYLAALEAMRHASEPFADSVAYFAAYGDRHGARPGPTVQWRPLANLWGFGLRRDAWRRIQDWLQPWWEEIRRNDYRARNQLRILEFWRTKRIARNATSQDGAMEAACADLGLARVATDVCFARYIGATGQHFSPEKFRSRGFETMRWAEQEVFTFAPFDATIPARFVAGAFRAFETFRQEKLDAHIAELRSRVDDPDRLASEAEIRDLWHLLLDRRDVPAPYLARHAGRSTIRAVRRDLVRHQDFQRITGP</sequence>
<organism evidence="1 2">
    <name type="scientific">Roseomonas fluvialis</name>
    <dbReference type="NCBI Taxonomy" id="1750527"/>
    <lineage>
        <taxon>Bacteria</taxon>
        <taxon>Pseudomonadati</taxon>
        <taxon>Pseudomonadota</taxon>
        <taxon>Alphaproteobacteria</taxon>
        <taxon>Acetobacterales</taxon>
        <taxon>Roseomonadaceae</taxon>
        <taxon>Roseomonas</taxon>
    </lineage>
</organism>
<evidence type="ECO:0000313" key="2">
    <source>
        <dbReference type="Proteomes" id="UP000831327"/>
    </source>
</evidence>
<gene>
    <name evidence="1" type="ORF">Rmf_26340</name>
</gene>
<dbReference type="EMBL" id="AP025637">
    <property type="protein sequence ID" value="BDG72705.1"/>
    <property type="molecule type" value="Genomic_DNA"/>
</dbReference>
<dbReference type="SUPFAM" id="SSF53448">
    <property type="entry name" value="Nucleotide-diphospho-sugar transferases"/>
    <property type="match status" value="1"/>
</dbReference>
<dbReference type="InterPro" id="IPR029044">
    <property type="entry name" value="Nucleotide-diphossugar_trans"/>
</dbReference>
<evidence type="ECO:0008006" key="3">
    <source>
        <dbReference type="Google" id="ProtNLM"/>
    </source>
</evidence>
<keyword evidence="2" id="KW-1185">Reference proteome</keyword>
<evidence type="ECO:0000313" key="1">
    <source>
        <dbReference type="EMBL" id="BDG72705.1"/>
    </source>
</evidence>
<proteinExistence type="predicted"/>
<name>A0ABM7Y4A0_9PROT</name>